<sequence>MHIICFTAGIVCALYFIILLIYSGFTSAFYLVWPAMAVCFLLLSWLFHIHFFAQLPPSVRGILLAFVAIGILVFVGVEGMILRAATLDPASGLDYVIVLGAHVRSTGPSRALALRLDAALDYAADNPDTIFIVSGGQGSNEPCTEADAMKTYLGTHGLSSDRILTEDQSTNTRENLIFSAELIPDGATVGIITNGFHVCRSLHLADALGYEHAYGIPAKGDLITQPANLFREFFAVIKDYVLVR</sequence>
<dbReference type="PANTHER" id="PTHR30336:SF4">
    <property type="entry name" value="ENVELOPE BIOGENESIS FACTOR ELYC"/>
    <property type="match status" value="1"/>
</dbReference>
<feature type="domain" description="DUF218" evidence="2">
    <location>
        <begin position="94"/>
        <end position="240"/>
    </location>
</feature>
<proteinExistence type="predicted"/>
<dbReference type="Gene3D" id="3.40.50.620">
    <property type="entry name" value="HUPs"/>
    <property type="match status" value="1"/>
</dbReference>
<dbReference type="InterPro" id="IPR051599">
    <property type="entry name" value="Cell_Envelope_Assoc"/>
</dbReference>
<dbReference type="InterPro" id="IPR003848">
    <property type="entry name" value="DUF218"/>
</dbReference>
<keyword evidence="1" id="KW-0812">Transmembrane</keyword>
<dbReference type="Pfam" id="PF02698">
    <property type="entry name" value="DUF218"/>
    <property type="match status" value="1"/>
</dbReference>
<reference evidence="3 4" key="1">
    <citation type="submission" date="2024-03" db="EMBL/GenBank/DDBJ databases">
        <title>Human intestinal bacterial collection.</title>
        <authorList>
            <person name="Pauvert C."/>
            <person name="Hitch T.C.A."/>
            <person name="Clavel T."/>
        </authorList>
    </citation>
    <scope>NUCLEOTIDE SEQUENCE [LARGE SCALE GENOMIC DNA]</scope>
    <source>
        <strain evidence="3 4">CLA-AA-H78B</strain>
    </source>
</reference>
<feature type="transmembrane region" description="Helical" evidence="1">
    <location>
        <begin position="31"/>
        <end position="49"/>
    </location>
</feature>
<feature type="transmembrane region" description="Helical" evidence="1">
    <location>
        <begin position="5"/>
        <end position="25"/>
    </location>
</feature>
<dbReference type="PANTHER" id="PTHR30336">
    <property type="entry name" value="INNER MEMBRANE PROTEIN, PROBABLE PERMEASE"/>
    <property type="match status" value="1"/>
</dbReference>
<keyword evidence="1" id="KW-1133">Transmembrane helix</keyword>
<protein>
    <submittedName>
        <fullName evidence="3">YdcF family protein</fullName>
    </submittedName>
</protein>
<dbReference type="CDD" id="cd06259">
    <property type="entry name" value="YdcF-like"/>
    <property type="match status" value="1"/>
</dbReference>
<name>A0ABV1HYN8_9FIRM</name>
<keyword evidence="4" id="KW-1185">Reference proteome</keyword>
<comment type="caution">
    <text evidence="3">The sequence shown here is derived from an EMBL/GenBank/DDBJ whole genome shotgun (WGS) entry which is preliminary data.</text>
</comment>
<evidence type="ECO:0000259" key="2">
    <source>
        <dbReference type="Pfam" id="PF02698"/>
    </source>
</evidence>
<organism evidence="3 4">
    <name type="scientific">Hominiventricola aquisgranensis</name>
    <dbReference type="NCBI Taxonomy" id="3133164"/>
    <lineage>
        <taxon>Bacteria</taxon>
        <taxon>Bacillati</taxon>
        <taxon>Bacillota</taxon>
        <taxon>Clostridia</taxon>
        <taxon>Lachnospirales</taxon>
        <taxon>Lachnospiraceae</taxon>
        <taxon>Hominiventricola</taxon>
    </lineage>
</organism>
<evidence type="ECO:0000313" key="3">
    <source>
        <dbReference type="EMBL" id="MEQ2578048.1"/>
    </source>
</evidence>
<evidence type="ECO:0000256" key="1">
    <source>
        <dbReference type="SAM" id="Phobius"/>
    </source>
</evidence>
<keyword evidence="1" id="KW-0472">Membrane</keyword>
<dbReference type="Proteomes" id="UP001470288">
    <property type="component" value="Unassembled WGS sequence"/>
</dbReference>
<accession>A0ABV1HYN8</accession>
<evidence type="ECO:0000313" key="4">
    <source>
        <dbReference type="Proteomes" id="UP001470288"/>
    </source>
</evidence>
<dbReference type="EMBL" id="JBBMFC010000005">
    <property type="protein sequence ID" value="MEQ2578048.1"/>
    <property type="molecule type" value="Genomic_DNA"/>
</dbReference>
<gene>
    <name evidence="3" type="ORF">WMO62_04200</name>
</gene>
<dbReference type="RefSeq" id="WP_349143904.1">
    <property type="nucleotide sequence ID" value="NZ_JBBMFC010000005.1"/>
</dbReference>
<feature type="transmembrane region" description="Helical" evidence="1">
    <location>
        <begin position="61"/>
        <end position="82"/>
    </location>
</feature>
<dbReference type="InterPro" id="IPR014729">
    <property type="entry name" value="Rossmann-like_a/b/a_fold"/>
</dbReference>